<dbReference type="Pfam" id="PF00380">
    <property type="entry name" value="Ribosomal_S9"/>
    <property type="match status" value="2"/>
</dbReference>
<organism evidence="5">
    <name type="scientific">Phallusia mammillata</name>
    <dbReference type="NCBI Taxonomy" id="59560"/>
    <lineage>
        <taxon>Eukaryota</taxon>
        <taxon>Metazoa</taxon>
        <taxon>Chordata</taxon>
        <taxon>Tunicata</taxon>
        <taxon>Ascidiacea</taxon>
        <taxon>Phlebobranchia</taxon>
        <taxon>Ascidiidae</taxon>
        <taxon>Phallusia</taxon>
    </lineage>
</organism>
<feature type="compositionally biased region" description="Basic residues" evidence="4">
    <location>
        <begin position="344"/>
        <end position="363"/>
    </location>
</feature>
<reference evidence="5" key="1">
    <citation type="submission" date="2020-04" db="EMBL/GenBank/DDBJ databases">
        <authorList>
            <person name="Neveu A P."/>
        </authorList>
    </citation>
    <scope>NUCLEOTIDE SEQUENCE</scope>
    <source>
        <tissue evidence="5">Whole embryo</tissue>
    </source>
</reference>
<dbReference type="GO" id="GO:0006412">
    <property type="term" value="P:translation"/>
    <property type="evidence" value="ECO:0007669"/>
    <property type="project" value="InterPro"/>
</dbReference>
<evidence type="ECO:0000256" key="3">
    <source>
        <dbReference type="ARBA" id="ARBA00023274"/>
    </source>
</evidence>
<dbReference type="EMBL" id="LR788151">
    <property type="protein sequence ID" value="CAB3264013.1"/>
    <property type="molecule type" value="mRNA"/>
</dbReference>
<proteinExistence type="evidence at transcript level"/>
<keyword evidence="3" id="KW-0687">Ribonucleoprotein</keyword>
<comment type="similarity">
    <text evidence="1">Belongs to the universal ribosomal protein uS9 family.</text>
</comment>
<protein>
    <submittedName>
        <fullName evidence="5">28S ribosomal protein S9, mitochondrial</fullName>
    </submittedName>
</protein>
<sequence>MPIRTDNDGTNLMKKKHVRYSEDYIQEKIEEYKLGVRRLAVMMGRDPKTFTEDDVKSSIRYLFPSSLTSVSARPSLDHPADLFPREIRVEADSHGRPKNYLFYTMSDLFYEELHFIYSCLLEAQQLDDRNYEKKIAPETTLDLKGSSWMSHDEVKKMFHNIKLPMYNLLISQLSRLAEEPYAYKYKNLIMKYRVVFQVQIAAKLDQLETKVDENGREYSEAQGKRKTAVADVRVYSKGKGRITINGEEFDDFFPLITDRQVVITPFNLLRMNLFFDVDANVRGGLSGIWMSEKGSSPQFPTNPKTSQAGAIRLGIARALQPFVGATNAEILRRAGLLTQDPRKKERKKPGQWKARKKFTWKKR</sequence>
<dbReference type="GO" id="GO:0003723">
    <property type="term" value="F:RNA binding"/>
    <property type="evidence" value="ECO:0007669"/>
    <property type="project" value="TreeGrafter"/>
</dbReference>
<dbReference type="GO" id="GO:0005763">
    <property type="term" value="C:mitochondrial small ribosomal subunit"/>
    <property type="evidence" value="ECO:0007669"/>
    <property type="project" value="TreeGrafter"/>
</dbReference>
<dbReference type="PANTHER" id="PTHR21569:SF1">
    <property type="entry name" value="SMALL RIBOSOMAL SUBUNIT PROTEIN US9M"/>
    <property type="match status" value="1"/>
</dbReference>
<evidence type="ECO:0000256" key="2">
    <source>
        <dbReference type="ARBA" id="ARBA00022980"/>
    </source>
</evidence>
<keyword evidence="2 5" id="KW-0689">Ribosomal protein</keyword>
<dbReference type="SUPFAM" id="SSF54211">
    <property type="entry name" value="Ribosomal protein S5 domain 2-like"/>
    <property type="match status" value="1"/>
</dbReference>
<dbReference type="InterPro" id="IPR000754">
    <property type="entry name" value="Ribosomal_uS9"/>
</dbReference>
<dbReference type="Gene3D" id="3.30.230.10">
    <property type="match status" value="1"/>
</dbReference>
<dbReference type="InterPro" id="IPR014721">
    <property type="entry name" value="Ribsml_uS5_D2-typ_fold_subgr"/>
</dbReference>
<accession>A0A6F9DM20</accession>
<evidence type="ECO:0000313" key="5">
    <source>
        <dbReference type="EMBL" id="CAB3264013.1"/>
    </source>
</evidence>
<evidence type="ECO:0000256" key="4">
    <source>
        <dbReference type="SAM" id="MobiDB-lite"/>
    </source>
</evidence>
<dbReference type="GO" id="GO:0003735">
    <property type="term" value="F:structural constituent of ribosome"/>
    <property type="evidence" value="ECO:0007669"/>
    <property type="project" value="InterPro"/>
</dbReference>
<dbReference type="PANTHER" id="PTHR21569">
    <property type="entry name" value="RIBOSOMAL PROTEIN S9"/>
    <property type="match status" value="1"/>
</dbReference>
<evidence type="ECO:0000256" key="1">
    <source>
        <dbReference type="ARBA" id="ARBA00005251"/>
    </source>
</evidence>
<gene>
    <name evidence="5" type="primary">Mrps9-001</name>
</gene>
<dbReference type="AlphaFoldDB" id="A0A6F9DM20"/>
<dbReference type="InterPro" id="IPR020568">
    <property type="entry name" value="Ribosomal_Su5_D2-typ_SF"/>
</dbReference>
<feature type="region of interest" description="Disordered" evidence="4">
    <location>
        <begin position="337"/>
        <end position="363"/>
    </location>
</feature>
<name>A0A6F9DM20_9ASCI</name>